<evidence type="ECO:0000313" key="5">
    <source>
        <dbReference type="Proteomes" id="UP001610446"/>
    </source>
</evidence>
<evidence type="ECO:0000313" key="4">
    <source>
        <dbReference type="EMBL" id="KAL2835341.1"/>
    </source>
</evidence>
<organism evidence="4 5">
    <name type="scientific">Aspergillus pseudoustus</name>
    <dbReference type="NCBI Taxonomy" id="1810923"/>
    <lineage>
        <taxon>Eukaryota</taxon>
        <taxon>Fungi</taxon>
        <taxon>Dikarya</taxon>
        <taxon>Ascomycota</taxon>
        <taxon>Pezizomycotina</taxon>
        <taxon>Eurotiomycetes</taxon>
        <taxon>Eurotiomycetidae</taxon>
        <taxon>Eurotiales</taxon>
        <taxon>Aspergillaceae</taxon>
        <taxon>Aspergillus</taxon>
        <taxon>Aspergillus subgen. Nidulantes</taxon>
    </lineage>
</organism>
<evidence type="ECO:0000256" key="3">
    <source>
        <dbReference type="PROSITE-ProRule" id="PRU00023"/>
    </source>
</evidence>
<gene>
    <name evidence="4" type="ORF">BJY01DRAFT_223850</name>
</gene>
<evidence type="ECO:0000256" key="1">
    <source>
        <dbReference type="ARBA" id="ARBA00022737"/>
    </source>
</evidence>
<dbReference type="Gene3D" id="1.25.40.20">
    <property type="entry name" value="Ankyrin repeat-containing domain"/>
    <property type="match status" value="1"/>
</dbReference>
<keyword evidence="1" id="KW-0677">Repeat</keyword>
<dbReference type="EMBL" id="JBFXLU010000209">
    <property type="protein sequence ID" value="KAL2835341.1"/>
    <property type="molecule type" value="Genomic_DNA"/>
</dbReference>
<dbReference type="PROSITE" id="PS50088">
    <property type="entry name" value="ANK_REPEAT"/>
    <property type="match status" value="1"/>
</dbReference>
<accession>A0ABR4J5M1</accession>
<protein>
    <submittedName>
        <fullName evidence="4">Ankyrin repeat-containing domain protein</fullName>
    </submittedName>
</protein>
<keyword evidence="5" id="KW-1185">Reference proteome</keyword>
<name>A0ABR4J5M1_9EURO</name>
<dbReference type="PANTHER" id="PTHR24198">
    <property type="entry name" value="ANKYRIN REPEAT AND PROTEIN KINASE DOMAIN-CONTAINING PROTEIN"/>
    <property type="match status" value="1"/>
</dbReference>
<dbReference type="SUPFAM" id="SSF48403">
    <property type="entry name" value="Ankyrin repeat"/>
    <property type="match status" value="1"/>
</dbReference>
<dbReference type="Pfam" id="PF12796">
    <property type="entry name" value="Ank_2"/>
    <property type="match status" value="1"/>
</dbReference>
<dbReference type="Proteomes" id="UP001610446">
    <property type="component" value="Unassembled WGS sequence"/>
</dbReference>
<keyword evidence="2 3" id="KW-0040">ANK repeat</keyword>
<comment type="caution">
    <text evidence="4">The sequence shown here is derived from an EMBL/GenBank/DDBJ whole genome shotgun (WGS) entry which is preliminary data.</text>
</comment>
<sequence>MLAKQGIEPDHPDDLGRTPLRIACQGGISGIVQDLLDTSQVNVNARDDLDQSPLLVAVLHEHYHLIGPLMEAGADPELRDFCRDTAYSVAEKAGDYISLRRLREAVKLQKPISDSLTGVTAALAS</sequence>
<reference evidence="4 5" key="1">
    <citation type="submission" date="2024-07" db="EMBL/GenBank/DDBJ databases">
        <title>Section-level genome sequencing and comparative genomics of Aspergillus sections Usti and Cavernicolus.</title>
        <authorList>
            <consortium name="Lawrence Berkeley National Laboratory"/>
            <person name="Nybo J.L."/>
            <person name="Vesth T.C."/>
            <person name="Theobald S."/>
            <person name="Frisvad J.C."/>
            <person name="Larsen T.O."/>
            <person name="Kjaerboelling I."/>
            <person name="Rothschild-Mancinelli K."/>
            <person name="Lyhne E.K."/>
            <person name="Kogle M.E."/>
            <person name="Barry K."/>
            <person name="Clum A."/>
            <person name="Na H."/>
            <person name="Ledsgaard L."/>
            <person name="Lin J."/>
            <person name="Lipzen A."/>
            <person name="Kuo A."/>
            <person name="Riley R."/>
            <person name="Mondo S."/>
            <person name="Labutti K."/>
            <person name="Haridas S."/>
            <person name="Pangalinan J."/>
            <person name="Salamov A.A."/>
            <person name="Simmons B.A."/>
            <person name="Magnuson J.K."/>
            <person name="Chen J."/>
            <person name="Drula E."/>
            <person name="Henrissat B."/>
            <person name="Wiebenga A."/>
            <person name="Lubbers R.J."/>
            <person name="Gomes A.C."/>
            <person name="Makela M.R."/>
            <person name="Stajich J."/>
            <person name="Grigoriev I.V."/>
            <person name="Mortensen U.H."/>
            <person name="De Vries R.P."/>
            <person name="Baker S.E."/>
            <person name="Andersen M.R."/>
        </authorList>
    </citation>
    <scope>NUCLEOTIDE SEQUENCE [LARGE SCALE GENOMIC DNA]</scope>
    <source>
        <strain evidence="4 5">CBS 123904</strain>
    </source>
</reference>
<proteinExistence type="predicted"/>
<dbReference type="InterPro" id="IPR002110">
    <property type="entry name" value="Ankyrin_rpt"/>
</dbReference>
<dbReference type="InterPro" id="IPR036770">
    <property type="entry name" value="Ankyrin_rpt-contain_sf"/>
</dbReference>
<feature type="repeat" description="ANK" evidence="3">
    <location>
        <begin position="49"/>
        <end position="81"/>
    </location>
</feature>
<dbReference type="PANTHER" id="PTHR24198:SF165">
    <property type="entry name" value="ANKYRIN REPEAT-CONTAINING PROTEIN-RELATED"/>
    <property type="match status" value="1"/>
</dbReference>
<evidence type="ECO:0000256" key="2">
    <source>
        <dbReference type="ARBA" id="ARBA00023043"/>
    </source>
</evidence>